<keyword evidence="2" id="KW-1185">Reference proteome</keyword>
<dbReference type="EMBL" id="LXQA010879005">
    <property type="protein sequence ID" value="MCI75282.1"/>
    <property type="molecule type" value="Genomic_DNA"/>
</dbReference>
<proteinExistence type="predicted"/>
<feature type="non-terminal residue" evidence="1">
    <location>
        <position position="24"/>
    </location>
</feature>
<comment type="caution">
    <text evidence="1">The sequence shown here is derived from an EMBL/GenBank/DDBJ whole genome shotgun (WGS) entry which is preliminary data.</text>
</comment>
<accession>A0A392UPB1</accession>
<dbReference type="AlphaFoldDB" id="A0A392UPB1"/>
<protein>
    <submittedName>
        <fullName evidence="1">Uncharacterized protein</fullName>
    </submittedName>
</protein>
<dbReference type="Proteomes" id="UP000265520">
    <property type="component" value="Unassembled WGS sequence"/>
</dbReference>
<name>A0A392UPB1_9FABA</name>
<evidence type="ECO:0000313" key="2">
    <source>
        <dbReference type="Proteomes" id="UP000265520"/>
    </source>
</evidence>
<reference evidence="1 2" key="1">
    <citation type="journal article" date="2018" name="Front. Plant Sci.">
        <title>Red Clover (Trifolium pratense) and Zigzag Clover (T. medium) - A Picture of Genomic Similarities and Differences.</title>
        <authorList>
            <person name="Dluhosova J."/>
            <person name="Istvanek J."/>
            <person name="Nedelnik J."/>
            <person name="Repkova J."/>
        </authorList>
    </citation>
    <scope>NUCLEOTIDE SEQUENCE [LARGE SCALE GENOMIC DNA]</scope>
    <source>
        <strain evidence="2">cv. 10/8</strain>
        <tissue evidence="1">Leaf</tissue>
    </source>
</reference>
<evidence type="ECO:0000313" key="1">
    <source>
        <dbReference type="EMBL" id="MCI75282.1"/>
    </source>
</evidence>
<organism evidence="1 2">
    <name type="scientific">Trifolium medium</name>
    <dbReference type="NCBI Taxonomy" id="97028"/>
    <lineage>
        <taxon>Eukaryota</taxon>
        <taxon>Viridiplantae</taxon>
        <taxon>Streptophyta</taxon>
        <taxon>Embryophyta</taxon>
        <taxon>Tracheophyta</taxon>
        <taxon>Spermatophyta</taxon>
        <taxon>Magnoliopsida</taxon>
        <taxon>eudicotyledons</taxon>
        <taxon>Gunneridae</taxon>
        <taxon>Pentapetalae</taxon>
        <taxon>rosids</taxon>
        <taxon>fabids</taxon>
        <taxon>Fabales</taxon>
        <taxon>Fabaceae</taxon>
        <taxon>Papilionoideae</taxon>
        <taxon>50 kb inversion clade</taxon>
        <taxon>NPAAA clade</taxon>
        <taxon>Hologalegina</taxon>
        <taxon>IRL clade</taxon>
        <taxon>Trifolieae</taxon>
        <taxon>Trifolium</taxon>
    </lineage>
</organism>
<sequence>MVMRCTPCVRCVVAVYFLASAPRA</sequence>